<keyword evidence="3" id="KW-0175">Coiled coil</keyword>
<dbReference type="InterPro" id="IPR043128">
    <property type="entry name" value="Rev_trsase/Diguanyl_cyclase"/>
</dbReference>
<evidence type="ECO:0000256" key="3">
    <source>
        <dbReference type="SAM" id="Coils"/>
    </source>
</evidence>
<dbReference type="Pfam" id="PF00990">
    <property type="entry name" value="GGDEF"/>
    <property type="match status" value="1"/>
</dbReference>
<dbReference type="Gene3D" id="3.30.70.270">
    <property type="match status" value="1"/>
</dbReference>
<dbReference type="InterPro" id="IPR029787">
    <property type="entry name" value="Nucleotide_cyclase"/>
</dbReference>
<dbReference type="InterPro" id="IPR050469">
    <property type="entry name" value="Diguanylate_Cyclase"/>
</dbReference>
<protein>
    <recommendedName>
        <fullName evidence="1">diguanylate cyclase</fullName>
        <ecNumber evidence="1">2.7.7.65</ecNumber>
    </recommendedName>
</protein>
<feature type="coiled-coil region" evidence="3">
    <location>
        <begin position="223"/>
        <end position="250"/>
    </location>
</feature>
<comment type="catalytic activity">
    <reaction evidence="2">
        <text>2 GTP = 3',3'-c-di-GMP + 2 diphosphate</text>
        <dbReference type="Rhea" id="RHEA:24898"/>
        <dbReference type="ChEBI" id="CHEBI:33019"/>
        <dbReference type="ChEBI" id="CHEBI:37565"/>
        <dbReference type="ChEBI" id="CHEBI:58805"/>
        <dbReference type="EC" id="2.7.7.65"/>
    </reaction>
</comment>
<dbReference type="EC" id="2.7.7.65" evidence="1"/>
<dbReference type="GO" id="GO:0052621">
    <property type="term" value="F:diguanylate cyclase activity"/>
    <property type="evidence" value="ECO:0007669"/>
    <property type="project" value="UniProtKB-EC"/>
</dbReference>
<feature type="domain" description="GGDEF" evidence="4">
    <location>
        <begin position="281"/>
        <end position="413"/>
    </location>
</feature>
<reference evidence="5 6" key="1">
    <citation type="submission" date="2017-09" db="EMBL/GenBank/DDBJ databases">
        <title>Reassesment of A. cryaerophilus.</title>
        <authorList>
            <person name="Perez-Cataluna A."/>
            <person name="Collado L."/>
            <person name="Salgado O."/>
            <person name="Lefinanco V."/>
            <person name="Figueras M.J."/>
        </authorList>
    </citation>
    <scope>NUCLEOTIDE SEQUENCE [LARGE SCALE GENOMIC DNA]</scope>
    <source>
        <strain evidence="5 6">LMG 9861</strain>
    </source>
</reference>
<dbReference type="PANTHER" id="PTHR45138:SF9">
    <property type="entry name" value="DIGUANYLATE CYCLASE DGCM-RELATED"/>
    <property type="match status" value="1"/>
</dbReference>
<dbReference type="SUPFAM" id="SSF55073">
    <property type="entry name" value="Nucleotide cyclase"/>
    <property type="match status" value="1"/>
</dbReference>
<dbReference type="RefSeq" id="WP_105909745.1">
    <property type="nucleotide sequence ID" value="NZ_JAMXDV010000004.1"/>
</dbReference>
<evidence type="ECO:0000313" key="6">
    <source>
        <dbReference type="Proteomes" id="UP000239065"/>
    </source>
</evidence>
<name>A0A2S9SKF9_9BACT</name>
<accession>A0A2S9SKF9</accession>
<dbReference type="NCBIfam" id="TIGR00254">
    <property type="entry name" value="GGDEF"/>
    <property type="match status" value="1"/>
</dbReference>
<evidence type="ECO:0000259" key="4">
    <source>
        <dbReference type="PROSITE" id="PS50887"/>
    </source>
</evidence>
<evidence type="ECO:0000256" key="1">
    <source>
        <dbReference type="ARBA" id="ARBA00012528"/>
    </source>
</evidence>
<comment type="caution">
    <text evidence="5">The sequence shown here is derived from an EMBL/GenBank/DDBJ whole genome shotgun (WGS) entry which is preliminary data.</text>
</comment>
<gene>
    <name evidence="5" type="ORF">CJ669_09625</name>
</gene>
<dbReference type="PANTHER" id="PTHR45138">
    <property type="entry name" value="REGULATORY COMPONENTS OF SENSORY TRANSDUCTION SYSTEM"/>
    <property type="match status" value="1"/>
</dbReference>
<dbReference type="EMBL" id="NXGJ01000015">
    <property type="protein sequence ID" value="PRM87064.1"/>
    <property type="molecule type" value="Genomic_DNA"/>
</dbReference>
<organism evidence="5 6">
    <name type="scientific">Aliarcobacter cryaerophilus</name>
    <dbReference type="NCBI Taxonomy" id="28198"/>
    <lineage>
        <taxon>Bacteria</taxon>
        <taxon>Pseudomonadati</taxon>
        <taxon>Campylobacterota</taxon>
        <taxon>Epsilonproteobacteria</taxon>
        <taxon>Campylobacterales</taxon>
        <taxon>Arcobacteraceae</taxon>
        <taxon>Aliarcobacter</taxon>
    </lineage>
</organism>
<dbReference type="SMART" id="SM00267">
    <property type="entry name" value="GGDEF"/>
    <property type="match status" value="1"/>
</dbReference>
<sequence>MNENLKEITKNTLEKLRQKNLPTTPENYFLEFKEQAKIFNTEYSDVNILNEALKNLTNDEKKVLSSESIFEIIPILSKRANNDELKSLIGTFSDLLAPSVNFELKEEIEDFILDCLRNPIQITSKESILKIKNFAKNRIEADRRVLKEKTNDIIKLTSLMSRYYDKTLNDSNSSNEDIKKIKEDLESLEISDFSKRELTAVQKRLINTIYKLEDSLLENNRILSSNIDRFKQLNKQIEELERELQMTKEEYLYDFLTSVLNRRAYEVEAKKTEKQFFIFETNFAIVFFDIDHFKKINDKYGHACGDEILKSFAKILKELTRKEDIVARYGGEEFVALINFRDKIEVVRYIKRVKNAFLNSTFIYKEHKINITFSAGVTFRNNYNSIVDAQTKADELLYEAKNKGRDKVIFDDGTVL</sequence>
<dbReference type="FunFam" id="3.30.70.270:FF:000001">
    <property type="entry name" value="Diguanylate cyclase domain protein"/>
    <property type="match status" value="1"/>
</dbReference>
<dbReference type="PROSITE" id="PS50887">
    <property type="entry name" value="GGDEF"/>
    <property type="match status" value="1"/>
</dbReference>
<dbReference type="CDD" id="cd01949">
    <property type="entry name" value="GGDEF"/>
    <property type="match status" value="1"/>
</dbReference>
<dbReference type="Proteomes" id="UP000239065">
    <property type="component" value="Unassembled WGS sequence"/>
</dbReference>
<evidence type="ECO:0000313" key="5">
    <source>
        <dbReference type="EMBL" id="PRM87064.1"/>
    </source>
</evidence>
<dbReference type="InterPro" id="IPR000160">
    <property type="entry name" value="GGDEF_dom"/>
</dbReference>
<dbReference type="AlphaFoldDB" id="A0A2S9SKF9"/>
<proteinExistence type="predicted"/>
<evidence type="ECO:0000256" key="2">
    <source>
        <dbReference type="ARBA" id="ARBA00034247"/>
    </source>
</evidence>